<keyword evidence="3" id="KW-1185">Reference proteome</keyword>
<accession>A0A433Q5E1</accession>
<dbReference type="Pfam" id="PF08592">
    <property type="entry name" value="Anthrone_oxy"/>
    <property type="match status" value="1"/>
</dbReference>
<name>A0A433Q5E1_9FUNG</name>
<dbReference type="EMBL" id="RBNJ01014298">
    <property type="protein sequence ID" value="RUS24992.1"/>
    <property type="molecule type" value="Genomic_DNA"/>
</dbReference>
<evidence type="ECO:0000313" key="2">
    <source>
        <dbReference type="EMBL" id="RUS24992.1"/>
    </source>
</evidence>
<proteinExistence type="predicted"/>
<dbReference type="AlphaFoldDB" id="A0A433Q5E1"/>
<protein>
    <recommendedName>
        <fullName evidence="4">DUF1772-domain-containing protein</fullName>
    </recommendedName>
</protein>
<evidence type="ECO:0000313" key="3">
    <source>
        <dbReference type="Proteomes" id="UP000274822"/>
    </source>
</evidence>
<keyword evidence="1" id="KW-1133">Transmembrane helix</keyword>
<gene>
    <name evidence="2" type="ORF">BC938DRAFT_472772</name>
</gene>
<dbReference type="Proteomes" id="UP000274822">
    <property type="component" value="Unassembled WGS sequence"/>
</dbReference>
<comment type="caution">
    <text evidence="2">The sequence shown here is derived from an EMBL/GenBank/DDBJ whole genome shotgun (WGS) entry which is preliminary data.</text>
</comment>
<organism evidence="2 3">
    <name type="scientific">Jimgerdemannia flammicorona</name>
    <dbReference type="NCBI Taxonomy" id="994334"/>
    <lineage>
        <taxon>Eukaryota</taxon>
        <taxon>Fungi</taxon>
        <taxon>Fungi incertae sedis</taxon>
        <taxon>Mucoromycota</taxon>
        <taxon>Mucoromycotina</taxon>
        <taxon>Endogonomycetes</taxon>
        <taxon>Endogonales</taxon>
        <taxon>Endogonaceae</taxon>
        <taxon>Jimgerdemannia</taxon>
    </lineage>
</organism>
<dbReference type="InterPro" id="IPR013901">
    <property type="entry name" value="Anthrone_oxy"/>
</dbReference>
<feature type="transmembrane region" description="Helical" evidence="1">
    <location>
        <begin position="44"/>
        <end position="66"/>
    </location>
</feature>
<reference evidence="2 3" key="1">
    <citation type="journal article" date="2018" name="New Phytol.">
        <title>Phylogenomics of Endogonaceae and evolution of mycorrhizas within Mucoromycota.</title>
        <authorList>
            <person name="Chang Y."/>
            <person name="Desiro A."/>
            <person name="Na H."/>
            <person name="Sandor L."/>
            <person name="Lipzen A."/>
            <person name="Clum A."/>
            <person name="Barry K."/>
            <person name="Grigoriev I.V."/>
            <person name="Martin F.M."/>
            <person name="Stajich J.E."/>
            <person name="Smith M.E."/>
            <person name="Bonito G."/>
            <person name="Spatafora J.W."/>
        </authorList>
    </citation>
    <scope>NUCLEOTIDE SEQUENCE [LARGE SCALE GENOMIC DNA]</scope>
    <source>
        <strain evidence="2 3">AD002</strain>
    </source>
</reference>
<feature type="transmembrane region" description="Helical" evidence="1">
    <location>
        <begin position="86"/>
        <end position="106"/>
    </location>
</feature>
<sequence>MYLNKEGGFISKKNSNLKSTSMSQANSILRWTELLPLACELGGASGAAMFTGASIYINACAVPMILSMSTKKEAVDVWDKMYNFTAVYQGSIAVFSSAACLSAGYLTSHRAWYLSAGLMASIVPFTMLVIMPTNNRLKAIAKANREPSGSDDSASSVKRDEQVTGLVELWNSLHAVRSVISFVALSCALWELKRGA</sequence>
<keyword evidence="1" id="KW-0812">Transmembrane</keyword>
<evidence type="ECO:0000256" key="1">
    <source>
        <dbReference type="SAM" id="Phobius"/>
    </source>
</evidence>
<keyword evidence="1" id="KW-0472">Membrane</keyword>
<dbReference type="PANTHER" id="PTHR36535">
    <property type="entry name" value="YALI0E30327P"/>
    <property type="match status" value="1"/>
</dbReference>
<feature type="transmembrane region" description="Helical" evidence="1">
    <location>
        <begin position="112"/>
        <end position="131"/>
    </location>
</feature>
<dbReference type="PANTHER" id="PTHR36535:SF1">
    <property type="entry name" value="DUF1772 DOMAIN-CONTAINING PROTEIN"/>
    <property type="match status" value="1"/>
</dbReference>
<evidence type="ECO:0008006" key="4">
    <source>
        <dbReference type="Google" id="ProtNLM"/>
    </source>
</evidence>